<protein>
    <submittedName>
        <fullName evidence="2">Uncharacterized protein</fullName>
    </submittedName>
</protein>
<keyword evidence="3" id="KW-1185">Reference proteome</keyword>
<keyword evidence="1" id="KW-0472">Membrane</keyword>
<keyword evidence="1" id="KW-0812">Transmembrane</keyword>
<gene>
    <name evidence="2" type="ORF">SAMN05444405_104102</name>
</gene>
<feature type="transmembrane region" description="Helical" evidence="1">
    <location>
        <begin position="39"/>
        <end position="58"/>
    </location>
</feature>
<dbReference type="STRING" id="1297750.SAMN05444405_104102"/>
<proteinExistence type="predicted"/>
<name>A0A1M4XQJ1_9BACE</name>
<reference evidence="3" key="1">
    <citation type="submission" date="2016-11" db="EMBL/GenBank/DDBJ databases">
        <authorList>
            <person name="Varghese N."/>
            <person name="Submissions S."/>
        </authorList>
    </citation>
    <scope>NUCLEOTIDE SEQUENCE [LARGE SCALE GENOMIC DNA]</scope>
    <source>
        <strain evidence="3">DSM 26991</strain>
    </source>
</reference>
<accession>A0A1M4XQJ1</accession>
<dbReference type="AlphaFoldDB" id="A0A1M4XQJ1"/>
<keyword evidence="1" id="KW-1133">Transmembrane helix</keyword>
<dbReference type="EMBL" id="FQTV01000004">
    <property type="protein sequence ID" value="SHE95864.1"/>
    <property type="molecule type" value="Genomic_DNA"/>
</dbReference>
<dbReference type="Proteomes" id="UP000184509">
    <property type="component" value="Unassembled WGS sequence"/>
</dbReference>
<evidence type="ECO:0000256" key="1">
    <source>
        <dbReference type="SAM" id="Phobius"/>
    </source>
</evidence>
<evidence type="ECO:0000313" key="3">
    <source>
        <dbReference type="Proteomes" id="UP000184509"/>
    </source>
</evidence>
<organism evidence="2 3">
    <name type="scientific">Bacteroides luti</name>
    <dbReference type="NCBI Taxonomy" id="1297750"/>
    <lineage>
        <taxon>Bacteria</taxon>
        <taxon>Pseudomonadati</taxon>
        <taxon>Bacteroidota</taxon>
        <taxon>Bacteroidia</taxon>
        <taxon>Bacteroidales</taxon>
        <taxon>Bacteroidaceae</taxon>
        <taxon>Bacteroides</taxon>
    </lineage>
</organism>
<sequence length="75" mass="9064">MSSRVDVWIHYYMLINRIKKQFNIEKATELIIVDDLLSLAIYISFIYIDLASVIRIFLSSTLSYEKRYELNYNEY</sequence>
<evidence type="ECO:0000313" key="2">
    <source>
        <dbReference type="EMBL" id="SHE95864.1"/>
    </source>
</evidence>